<proteinExistence type="predicted"/>
<evidence type="ECO:0000313" key="1">
    <source>
        <dbReference type="EMBL" id="SEP46878.1"/>
    </source>
</evidence>
<keyword evidence="2" id="KW-1185">Reference proteome</keyword>
<gene>
    <name evidence="1" type="ORF">SAMN04490178_14126</name>
</gene>
<dbReference type="STRING" id="112903.SAMN04490178_14126"/>
<dbReference type="RefSeq" id="WP_091752185.1">
    <property type="nucleotide sequence ID" value="NZ_FODY01000041.1"/>
</dbReference>
<name>A0A1H8Y5S7_9FIRM</name>
<protein>
    <submittedName>
        <fullName evidence="1">Uncharacterized protein</fullName>
    </submittedName>
</protein>
<organism evidence="1 2">
    <name type="scientific">Propionispora vibrioides</name>
    <dbReference type="NCBI Taxonomy" id="112903"/>
    <lineage>
        <taxon>Bacteria</taxon>
        <taxon>Bacillati</taxon>
        <taxon>Bacillota</taxon>
        <taxon>Negativicutes</taxon>
        <taxon>Selenomonadales</taxon>
        <taxon>Sporomusaceae</taxon>
        <taxon>Propionispora</taxon>
    </lineage>
</organism>
<sequence>MSAKYKWNRFWCSRDKFVNLDNGFLYDPQSEYGKYHNPNAKPLEEFLSYQCLVLLGDPGLGKSFEVEMNRPLTINEKTENEKELLVNLNTCQSDHQLEKKILHNPIFESWRNSDHQTLYLTLESFDECLIRVEILNNLLLEILKESPIDRLYLRIVCRTGYWPSALEIGLKKLWEKDAVKIIELMPLRRVDVENAARMESINISAFMAKIASQNISSFAARPITLRFLLNRFKASGDLPGNQIEMYNEGCLMLCEEVNPFRINTSTAGSLSSKARLIVASRIAAALIFTGKTTIWNAANCGDISVDAIPIQALIGFEQIDGQPILIDERVLQETLATGIFSSRGQNLLGWAHQTYGEFLAANYLKLHSAKEKIIMSLISVNYRNGKRLIPQLFPVTAWIAGMIPTMFRQVMKMEPEVLLLGDIAATTDCLKAEFVEAFLTQLDNTGVIDWAISGNLRYDRVKHSGLAEQLKCYLSDKAKNETVRIEALNIAKECGLEELGNIISDIALDVSDNQEVRSTAAFVVSRIGKDNDKAKLRTIVFTEDQDSHNKLKRYALLAVWPNSITAEELFSILTPTQRNNYLDSSFISDHILNGLKPLDLPIAVKWVLSQYNDEEMTILDIFPEKILQLGWKNLNVPGVIESIIPVILRRIRNYKSIFGEKYCFSDDDMTRRRMFFEFLISNYELNQELAQDIVSSNPSLIYTEDINWLLEKLTSNILPSRDEQRFWAYLLDHIWYRGGNLPDVSAQIFAIYQKNPDIADIFASSFSAIELSSKYAEKQKEYYLKRKEWEVREERKAKTKNRDGFNMKERVNTFVERVESGILNDWWNLCHLLTFDESGDQLKSDHLSNIADLPGWKIIEGNLQSRIIAIAELYLINRNPEPDKWISSDKFYAPDFAGFKAIRLLYSHSPERLEIIPIEVWKKWIPVIMCYPEWVDNQDGEFHQRVIKLAHTKDPTQVISSALKAIDKVIKNSGYLYRLNKFDYIWNDDLAASVFAKLKRRGIKSEVMSFLLQKLSLIKYEPAIKHAKINLKTRRNREKAIIYTQFLLDSEGLCVWNLIMETMKIDVEFGKELMLSMTSPWDNMALKLMPKLNEEQLGILYLWIVKHFPYEEDPHHEGVYSPTPRDDLTKVRSKVLELLVEKGSDEAVIALSKIVKELPKHDWLVVILNRAQKARHQRIWMPPTSEEVLSLIKSNRSRLVKNGDHLLEVVIDGLRQIQYKMQGETPLAFALWDKVRDHQYRPKSENDFSDLIKVLLEYELVNRGVVLNREVEIRRNRGGTSGQRTDIHVEAVSNTNTNDVVKVIIEAKGCWHDKLESAMETQLANGYLKENECNHGVYLVGWFNCKQWDPDDKSSRRQAFKNDYVGLVRKLDRQAEQLSIGDVLIKAFVIDVSLR</sequence>
<dbReference type="OrthoDB" id="568465at2"/>
<evidence type="ECO:0000313" key="2">
    <source>
        <dbReference type="Proteomes" id="UP000198847"/>
    </source>
</evidence>
<accession>A0A1H8Y5S7</accession>
<dbReference type="Proteomes" id="UP000198847">
    <property type="component" value="Unassembled WGS sequence"/>
</dbReference>
<dbReference type="EMBL" id="FODY01000041">
    <property type="protein sequence ID" value="SEP46878.1"/>
    <property type="molecule type" value="Genomic_DNA"/>
</dbReference>
<reference evidence="1 2" key="1">
    <citation type="submission" date="2016-10" db="EMBL/GenBank/DDBJ databases">
        <authorList>
            <person name="de Groot N.N."/>
        </authorList>
    </citation>
    <scope>NUCLEOTIDE SEQUENCE [LARGE SCALE GENOMIC DNA]</scope>
    <source>
        <strain evidence="1 2">DSM 13305</strain>
    </source>
</reference>